<dbReference type="InterPro" id="IPR013325">
    <property type="entry name" value="RNA_pol_sigma_r2"/>
</dbReference>
<dbReference type="InterPro" id="IPR007627">
    <property type="entry name" value="RNA_pol_sigma70_r2"/>
</dbReference>
<evidence type="ECO:0000256" key="1">
    <source>
        <dbReference type="ARBA" id="ARBA00010641"/>
    </source>
</evidence>
<proteinExistence type="inferred from homology"/>
<evidence type="ECO:0000256" key="5">
    <source>
        <dbReference type="ARBA" id="ARBA00023163"/>
    </source>
</evidence>
<dbReference type="EMBL" id="BAAARW010000012">
    <property type="protein sequence ID" value="GAA2420253.1"/>
    <property type="molecule type" value="Genomic_DNA"/>
</dbReference>
<dbReference type="InterPro" id="IPR014303">
    <property type="entry name" value="RNA_pol_sigma-70_ECF"/>
</dbReference>
<dbReference type="SUPFAM" id="SSF88659">
    <property type="entry name" value="Sigma3 and sigma4 domains of RNA polymerase sigma factors"/>
    <property type="match status" value="1"/>
</dbReference>
<protein>
    <submittedName>
        <fullName evidence="9">RNA polymerase sigma-70 factor</fullName>
    </submittedName>
</protein>
<evidence type="ECO:0000256" key="4">
    <source>
        <dbReference type="ARBA" id="ARBA00023082"/>
    </source>
</evidence>
<feature type="compositionally biased region" description="Low complexity" evidence="6">
    <location>
        <begin position="1"/>
        <end position="12"/>
    </location>
</feature>
<evidence type="ECO:0000256" key="2">
    <source>
        <dbReference type="ARBA" id="ARBA00011344"/>
    </source>
</evidence>
<evidence type="ECO:0000259" key="7">
    <source>
        <dbReference type="Pfam" id="PF04542"/>
    </source>
</evidence>
<gene>
    <name evidence="9" type="ORF">GCM10010191_34350</name>
</gene>
<organism evidence="9 10">
    <name type="scientific">Actinomadura vinacea</name>
    <dbReference type="NCBI Taxonomy" id="115336"/>
    <lineage>
        <taxon>Bacteria</taxon>
        <taxon>Bacillati</taxon>
        <taxon>Actinomycetota</taxon>
        <taxon>Actinomycetes</taxon>
        <taxon>Streptosporangiales</taxon>
        <taxon>Thermomonosporaceae</taxon>
        <taxon>Actinomadura</taxon>
    </lineage>
</organism>
<comment type="similarity">
    <text evidence="1">Belongs to the sigma-70 factor family. ECF subfamily.</text>
</comment>
<dbReference type="NCBIfam" id="TIGR02937">
    <property type="entry name" value="sigma70-ECF"/>
    <property type="match status" value="1"/>
</dbReference>
<dbReference type="Pfam" id="PF08281">
    <property type="entry name" value="Sigma70_r4_2"/>
    <property type="match status" value="1"/>
</dbReference>
<dbReference type="Proteomes" id="UP001501231">
    <property type="component" value="Unassembled WGS sequence"/>
</dbReference>
<reference evidence="9 10" key="1">
    <citation type="journal article" date="2019" name="Int. J. Syst. Evol. Microbiol.">
        <title>The Global Catalogue of Microorganisms (GCM) 10K type strain sequencing project: providing services to taxonomists for standard genome sequencing and annotation.</title>
        <authorList>
            <consortium name="The Broad Institute Genomics Platform"/>
            <consortium name="The Broad Institute Genome Sequencing Center for Infectious Disease"/>
            <person name="Wu L."/>
            <person name="Ma J."/>
        </authorList>
    </citation>
    <scope>NUCLEOTIDE SEQUENCE [LARGE SCALE GENOMIC DNA]</scope>
    <source>
        <strain evidence="9 10">JCM 3325</strain>
    </source>
</reference>
<dbReference type="NCBIfam" id="TIGR02957">
    <property type="entry name" value="SigX4"/>
    <property type="match status" value="1"/>
</dbReference>
<sequence>MSRAGGDAVDAGDGAGDGVGDGVGAREDAAFGEHRNLLFAVAYRMLGGAADAEDTVQDAWLRWSAVDRSRVADPRAYLVRVTTNLALDRLRSAQARRETYVGPWLPEPMLTSPDVAEDAELSESVSMAMLVVLETLSPLERAVFLLKEVFGFPYAEIAAALDRSETAVRQLGTRARKHVQARRPRFETDRQERREVTERFLEASLGGDLNRLMEALAPDVVLWTDGGGKVRAARRTIHGAAKVARWMVAVTGVPYAGVRPEDMRMRIAEINGVPGLVVDGPDGPIGTISLDVDDHGRVSAIHLVANPDKLRAISENSRLPM</sequence>
<dbReference type="SUPFAM" id="SSF88946">
    <property type="entry name" value="Sigma2 domain of RNA polymerase sigma factors"/>
    <property type="match status" value="1"/>
</dbReference>
<dbReference type="InterPro" id="IPR013249">
    <property type="entry name" value="RNA_pol_sigma70_r4_t2"/>
</dbReference>
<feature type="domain" description="RNA polymerase sigma factor 70 region 4 type 2" evidence="8">
    <location>
        <begin position="128"/>
        <end position="178"/>
    </location>
</feature>
<dbReference type="SUPFAM" id="SSF54427">
    <property type="entry name" value="NTF2-like"/>
    <property type="match status" value="1"/>
</dbReference>
<dbReference type="Pfam" id="PF04542">
    <property type="entry name" value="Sigma70_r2"/>
    <property type="match status" value="1"/>
</dbReference>
<dbReference type="Gene3D" id="1.10.10.10">
    <property type="entry name" value="Winged helix-like DNA-binding domain superfamily/Winged helix DNA-binding domain"/>
    <property type="match status" value="1"/>
</dbReference>
<feature type="region of interest" description="Disordered" evidence="6">
    <location>
        <begin position="1"/>
        <end position="20"/>
    </location>
</feature>
<keyword evidence="3" id="KW-0805">Transcription regulation</keyword>
<dbReference type="NCBIfam" id="NF007214">
    <property type="entry name" value="PRK09636.1"/>
    <property type="match status" value="1"/>
</dbReference>
<dbReference type="Gene3D" id="3.10.450.50">
    <property type="match status" value="1"/>
</dbReference>
<accession>A0ABN3J206</accession>
<evidence type="ECO:0000256" key="6">
    <source>
        <dbReference type="SAM" id="MobiDB-lite"/>
    </source>
</evidence>
<keyword evidence="10" id="KW-1185">Reference proteome</keyword>
<evidence type="ECO:0000313" key="9">
    <source>
        <dbReference type="EMBL" id="GAA2420253.1"/>
    </source>
</evidence>
<dbReference type="InterPro" id="IPR032710">
    <property type="entry name" value="NTF2-like_dom_sf"/>
</dbReference>
<dbReference type="InterPro" id="IPR036388">
    <property type="entry name" value="WH-like_DNA-bd_sf"/>
</dbReference>
<dbReference type="Gene3D" id="1.10.1740.10">
    <property type="match status" value="1"/>
</dbReference>
<name>A0ABN3J206_9ACTN</name>
<evidence type="ECO:0000259" key="8">
    <source>
        <dbReference type="Pfam" id="PF08281"/>
    </source>
</evidence>
<comment type="subunit">
    <text evidence="2">Interacts transiently with the RNA polymerase catalytic core formed by RpoA, RpoB, RpoC and RpoZ (2 alpha, 1 beta, 1 beta' and 1 omega subunit) to form the RNA polymerase holoenzyme that can initiate transcription.</text>
</comment>
<dbReference type="RefSeq" id="WP_344589973.1">
    <property type="nucleotide sequence ID" value="NZ_BAAARW010000012.1"/>
</dbReference>
<dbReference type="InterPro" id="IPR013324">
    <property type="entry name" value="RNA_pol_sigma_r3/r4-like"/>
</dbReference>
<evidence type="ECO:0000256" key="3">
    <source>
        <dbReference type="ARBA" id="ARBA00023015"/>
    </source>
</evidence>
<feature type="domain" description="RNA polymerase sigma-70 region 2" evidence="7">
    <location>
        <begin position="32"/>
        <end position="94"/>
    </location>
</feature>
<keyword evidence="5" id="KW-0804">Transcription</keyword>
<dbReference type="InterPro" id="IPR014284">
    <property type="entry name" value="RNA_pol_sigma-70_dom"/>
</dbReference>
<dbReference type="PANTHER" id="PTHR30173">
    <property type="entry name" value="SIGMA 19 FACTOR"/>
    <property type="match status" value="1"/>
</dbReference>
<comment type="caution">
    <text evidence="9">The sequence shown here is derived from an EMBL/GenBank/DDBJ whole genome shotgun (WGS) entry which is preliminary data.</text>
</comment>
<keyword evidence="4" id="KW-0731">Sigma factor</keyword>
<evidence type="ECO:0000313" key="10">
    <source>
        <dbReference type="Proteomes" id="UP001501231"/>
    </source>
</evidence>
<dbReference type="InterPro" id="IPR052704">
    <property type="entry name" value="ECF_Sigma-70_Domain"/>
</dbReference>
<dbReference type="PANTHER" id="PTHR30173:SF36">
    <property type="entry name" value="ECF RNA POLYMERASE SIGMA FACTOR SIGJ"/>
    <property type="match status" value="1"/>
</dbReference>